<dbReference type="Proteomes" id="UP000243528">
    <property type="component" value="Unassembled WGS sequence"/>
</dbReference>
<evidence type="ECO:0000313" key="2">
    <source>
        <dbReference type="Proteomes" id="UP000243528"/>
    </source>
</evidence>
<organism evidence="1 2">
    <name type="scientific">Haloactinopolyspora alba</name>
    <dbReference type="NCBI Taxonomy" id="648780"/>
    <lineage>
        <taxon>Bacteria</taxon>
        <taxon>Bacillati</taxon>
        <taxon>Actinomycetota</taxon>
        <taxon>Actinomycetes</taxon>
        <taxon>Jiangellales</taxon>
        <taxon>Jiangellaceae</taxon>
        <taxon>Haloactinopolyspora</taxon>
    </lineage>
</organism>
<gene>
    <name evidence="1" type="ORF">CLV30_1028</name>
</gene>
<dbReference type="OrthoDB" id="4426339at2"/>
<dbReference type="RefSeq" id="WP_106535670.1">
    <property type="nucleotide sequence ID" value="NZ_ML142898.1"/>
</dbReference>
<keyword evidence="2" id="KW-1185">Reference proteome</keyword>
<reference evidence="1 2" key="1">
    <citation type="submission" date="2018-03" db="EMBL/GenBank/DDBJ databases">
        <title>Genomic Encyclopedia of Archaeal and Bacterial Type Strains, Phase II (KMG-II): from individual species to whole genera.</title>
        <authorList>
            <person name="Goeker M."/>
        </authorList>
    </citation>
    <scope>NUCLEOTIDE SEQUENCE [LARGE SCALE GENOMIC DNA]</scope>
    <source>
        <strain evidence="1 2">DSM 45211</strain>
    </source>
</reference>
<proteinExistence type="predicted"/>
<dbReference type="Gene3D" id="3.40.50.720">
    <property type="entry name" value="NAD(P)-binding Rossmann-like Domain"/>
    <property type="match status" value="1"/>
</dbReference>
<accession>A0A2P8EAY1</accession>
<dbReference type="AlphaFoldDB" id="A0A2P8EAY1"/>
<dbReference type="InterPro" id="IPR035985">
    <property type="entry name" value="Ubiquitin-activating_enz"/>
</dbReference>
<evidence type="ECO:0008006" key="3">
    <source>
        <dbReference type="Google" id="ProtNLM"/>
    </source>
</evidence>
<dbReference type="GO" id="GO:0008641">
    <property type="term" value="F:ubiquitin-like modifier activating enzyme activity"/>
    <property type="evidence" value="ECO:0007669"/>
    <property type="project" value="InterPro"/>
</dbReference>
<dbReference type="EMBL" id="PYGE01000002">
    <property type="protein sequence ID" value="PSL06624.1"/>
    <property type="molecule type" value="Genomic_DNA"/>
</dbReference>
<name>A0A2P8EAY1_9ACTN</name>
<sequence length="343" mass="35498">MRPLLHPALSRTWRDRTTLQFGLTDTAGVVLDGLGAVEAALLGEMTGRYDVRALRELAAELGAERAVADRLVDTVLSAGVAVDADTCPQPVTVARAQPELSSIALRGAEPDGGVAALDGRGRVRVDVHGAGRVGAQVARLLAASGVGDVVVHDTTAVRDDDVVPGGHRPGAVGRTRRAALEHAIRADRITSPPPSAAAGDTTAQPDAAILVDAPGAEQNEAADLIRHGVAHLRVLVVETTGVVGPLVLPGVSSCLRCHDLHRTDHDPHWPLALDSYTRRPPPAPACDAATAATVAGIATAQLLAHLDGHAAAAVDGTIEVTSPYGLPRRRSWSRHPACGCGWT</sequence>
<evidence type="ECO:0000313" key="1">
    <source>
        <dbReference type="EMBL" id="PSL06624.1"/>
    </source>
</evidence>
<comment type="caution">
    <text evidence="1">The sequence shown here is derived from an EMBL/GenBank/DDBJ whole genome shotgun (WGS) entry which is preliminary data.</text>
</comment>
<dbReference type="SUPFAM" id="SSF69572">
    <property type="entry name" value="Activating enzymes of the ubiquitin-like proteins"/>
    <property type="match status" value="1"/>
</dbReference>
<protein>
    <recommendedName>
        <fullName evidence="3">Bacteriocin biosynthesis cyclodehydratase domain-containing protein</fullName>
    </recommendedName>
</protein>